<gene>
    <name evidence="1" type="ORF">BCR38DRAFT_421132</name>
</gene>
<name>A0A1Y2EF04_9PEZI</name>
<comment type="caution">
    <text evidence="1">The sequence shown here is derived from an EMBL/GenBank/DDBJ whole genome shotgun (WGS) entry which is preliminary data.</text>
</comment>
<reference evidence="1 2" key="1">
    <citation type="submission" date="2016-07" db="EMBL/GenBank/DDBJ databases">
        <title>Pervasive Adenine N6-methylation of Active Genes in Fungi.</title>
        <authorList>
            <consortium name="DOE Joint Genome Institute"/>
            <person name="Mondo S.J."/>
            <person name="Dannebaum R.O."/>
            <person name="Kuo R.C."/>
            <person name="Labutti K."/>
            <person name="Haridas S."/>
            <person name="Kuo A."/>
            <person name="Salamov A."/>
            <person name="Ahrendt S.R."/>
            <person name="Lipzen A."/>
            <person name="Sullivan W."/>
            <person name="Andreopoulos W.B."/>
            <person name="Clum A."/>
            <person name="Lindquist E."/>
            <person name="Daum C."/>
            <person name="Ramamoorthy G.K."/>
            <person name="Gryganskyi A."/>
            <person name="Culley D."/>
            <person name="Magnuson J.K."/>
            <person name="James T.Y."/>
            <person name="O'Malley M.A."/>
            <person name="Stajich J.E."/>
            <person name="Spatafora J.W."/>
            <person name="Visel A."/>
            <person name="Grigoriev I.V."/>
        </authorList>
    </citation>
    <scope>NUCLEOTIDE SEQUENCE [LARGE SCALE GENOMIC DNA]</scope>
    <source>
        <strain evidence="1 2">CBS 129021</strain>
    </source>
</reference>
<sequence>MRKVMYNQWLMTILLIGTSLSIRRHLRWLRVHSSQRTATIVSTGFLRPATRVLSFEAGNPSINTSHYTML</sequence>
<dbReference type="GeneID" id="63775637"/>
<dbReference type="InParanoid" id="A0A1Y2EF04"/>
<dbReference type="AlphaFoldDB" id="A0A1Y2EF04"/>
<organism evidence="1 2">
    <name type="scientific">Pseudomassariella vexata</name>
    <dbReference type="NCBI Taxonomy" id="1141098"/>
    <lineage>
        <taxon>Eukaryota</taxon>
        <taxon>Fungi</taxon>
        <taxon>Dikarya</taxon>
        <taxon>Ascomycota</taxon>
        <taxon>Pezizomycotina</taxon>
        <taxon>Sordariomycetes</taxon>
        <taxon>Xylariomycetidae</taxon>
        <taxon>Amphisphaeriales</taxon>
        <taxon>Pseudomassariaceae</taxon>
        <taxon>Pseudomassariella</taxon>
    </lineage>
</organism>
<keyword evidence="2" id="KW-1185">Reference proteome</keyword>
<protein>
    <submittedName>
        <fullName evidence="1">Uncharacterized protein</fullName>
    </submittedName>
</protein>
<accession>A0A1Y2EF04</accession>
<evidence type="ECO:0000313" key="2">
    <source>
        <dbReference type="Proteomes" id="UP000193689"/>
    </source>
</evidence>
<dbReference type="EMBL" id="MCFJ01000002">
    <property type="protein sequence ID" value="ORY70151.1"/>
    <property type="molecule type" value="Genomic_DNA"/>
</dbReference>
<dbReference type="Proteomes" id="UP000193689">
    <property type="component" value="Unassembled WGS sequence"/>
</dbReference>
<dbReference type="RefSeq" id="XP_040720101.1">
    <property type="nucleotide sequence ID" value="XM_040859425.1"/>
</dbReference>
<evidence type="ECO:0000313" key="1">
    <source>
        <dbReference type="EMBL" id="ORY70151.1"/>
    </source>
</evidence>
<proteinExistence type="predicted"/>